<dbReference type="EMBL" id="ML996094">
    <property type="protein sequence ID" value="KAF2147963.1"/>
    <property type="molecule type" value="Genomic_DNA"/>
</dbReference>
<proteinExistence type="predicted"/>
<feature type="region of interest" description="Disordered" evidence="2">
    <location>
        <begin position="777"/>
        <end position="860"/>
    </location>
</feature>
<dbReference type="CDD" id="cd00086">
    <property type="entry name" value="homeodomain"/>
    <property type="match status" value="1"/>
</dbReference>
<feature type="compositionally biased region" description="Polar residues" evidence="2">
    <location>
        <begin position="958"/>
        <end position="969"/>
    </location>
</feature>
<feature type="compositionally biased region" description="Polar residues" evidence="2">
    <location>
        <begin position="813"/>
        <end position="825"/>
    </location>
</feature>
<sequence>MPRKRKAIESPSEKRERSSFPRLDSTTDISVGHRLPSVTRERLSSVYGDLSLTKPPLALGSVLCYDDDKSFVQEPFDTMQRDRTSTSAVGGGTRGLSAGSAPQLRPPILPPTATAPPLPSHQRTTNQFLVTPGQSLWCLPQGFLVPWSLRDGLSALSDTTPRIAYEAEVRPFPQTFDNDATQPSIRAQARHDGARRQEELEATYPVGNSLAGPMSAVSAYLAPASTAACGFVPTHAIRPYASYTVAFEMSDPMPPATTSHASSAYHHHRQSEYIDSPVLPRTQSDTTHLLSTGTKAGGPYTETKPPTKRDDEDDALPFEVRQQVRETEAPLEPLTGLLTNDNIAELKKLYEQNFDPDTETKIKIAKAFGVKLRQIREWFWKERKRRNQPSRRELELLALIEAELLRATIKFLTDTIDPVDNLEFAVNQQKELQQLPTLPNLLPQTTSRVNDKLLAEPLAKLIIPASPTMTLSRQQDGKSKTNVEPSTKWPSTSKLPQPAATAGGASIEHGIPGRSIQVNVVLAPAPPTVATAHNSGGNGNGIPIPSRRREDAIAVVQPVTGRPFQPEPLNAAIDRLPSATTRQPTPGLDDDDETLVADFSSNESLPAGPVAQRFTEGHEEQHDAPTAGVPVGLRSGNNVVPHALPAFVRQPRPPTGGRNWNPSATRPPPGIPRQSHTLHDLGILPSSEGSTTNRAGRINAWRHHVAESNDTPDVKAGGQAPKGDEASDWQGKQQENPPVRGSATPVCRLLQAHSASNIADDHQAPDNDQYPTAAVQAELSVEHSSSSHDAALEAPTAGTDQAEHVVPVRSAEQEATGQEPVSASLPSGLMPPASNAPAAETDHAAHDIPPQPAGQDAANQAPVSVSLPSGLVLPPGFEIKVAPTSEEIAAANQQENEEHERLLELWIWHYGERGLDRMRELSRDRMDEVLRRRQVLQAERQAERRADRMPAAQDATDEQSGMLQSSLGL</sequence>
<evidence type="ECO:0000259" key="3">
    <source>
        <dbReference type="PROSITE" id="PS50071"/>
    </source>
</evidence>
<feature type="region of interest" description="Disordered" evidence="2">
    <location>
        <begin position="939"/>
        <end position="969"/>
    </location>
</feature>
<keyword evidence="1" id="KW-0238">DNA-binding</keyword>
<keyword evidence="1" id="KW-0371">Homeobox</keyword>
<feature type="compositionally biased region" description="Polar residues" evidence="2">
    <location>
        <begin position="281"/>
        <end position="294"/>
    </location>
</feature>
<dbReference type="SMART" id="SM00389">
    <property type="entry name" value="HOX"/>
    <property type="match status" value="1"/>
</dbReference>
<feature type="DNA-binding region" description="Homeobox" evidence="1">
    <location>
        <begin position="340"/>
        <end position="390"/>
    </location>
</feature>
<protein>
    <recommendedName>
        <fullName evidence="3">Homeobox domain-containing protein</fullName>
    </recommendedName>
</protein>
<keyword evidence="5" id="KW-1185">Reference proteome</keyword>
<keyword evidence="1" id="KW-0539">Nucleus</keyword>
<feature type="compositionally biased region" description="Basic and acidic residues" evidence="2">
    <location>
        <begin position="7"/>
        <end position="19"/>
    </location>
</feature>
<feature type="region of interest" description="Disordered" evidence="2">
    <location>
        <begin position="647"/>
        <end position="742"/>
    </location>
</feature>
<dbReference type="AlphaFoldDB" id="A0A9P4IWD1"/>
<evidence type="ECO:0000256" key="1">
    <source>
        <dbReference type="PROSITE-ProRule" id="PRU00108"/>
    </source>
</evidence>
<comment type="caution">
    <text evidence="4">The sequence shown here is derived from an EMBL/GenBank/DDBJ whole genome shotgun (WGS) entry which is preliminary data.</text>
</comment>
<dbReference type="PROSITE" id="PS50071">
    <property type="entry name" value="HOMEOBOX_2"/>
    <property type="match status" value="1"/>
</dbReference>
<dbReference type="SUPFAM" id="SSF46689">
    <property type="entry name" value="Homeodomain-like"/>
    <property type="match status" value="1"/>
</dbReference>
<dbReference type="InterPro" id="IPR009057">
    <property type="entry name" value="Homeodomain-like_sf"/>
</dbReference>
<name>A0A9P4IWD1_9PEZI</name>
<feature type="compositionally biased region" description="Polar residues" evidence="2">
    <location>
        <begin position="482"/>
        <end position="495"/>
    </location>
</feature>
<feature type="region of interest" description="Disordered" evidence="2">
    <location>
        <begin position="1"/>
        <end position="29"/>
    </location>
</feature>
<feature type="region of interest" description="Disordered" evidence="2">
    <location>
        <begin position="469"/>
        <end position="510"/>
    </location>
</feature>
<dbReference type="GO" id="GO:0005634">
    <property type="term" value="C:nucleus"/>
    <property type="evidence" value="ECO:0007669"/>
    <property type="project" value="UniProtKB-SubCell"/>
</dbReference>
<comment type="subcellular location">
    <subcellularLocation>
        <location evidence="1">Nucleus</location>
    </subcellularLocation>
</comment>
<organism evidence="4 5">
    <name type="scientific">Myriangium duriaei CBS 260.36</name>
    <dbReference type="NCBI Taxonomy" id="1168546"/>
    <lineage>
        <taxon>Eukaryota</taxon>
        <taxon>Fungi</taxon>
        <taxon>Dikarya</taxon>
        <taxon>Ascomycota</taxon>
        <taxon>Pezizomycotina</taxon>
        <taxon>Dothideomycetes</taxon>
        <taxon>Dothideomycetidae</taxon>
        <taxon>Myriangiales</taxon>
        <taxon>Myriangiaceae</taxon>
        <taxon>Myriangium</taxon>
    </lineage>
</organism>
<evidence type="ECO:0000313" key="4">
    <source>
        <dbReference type="EMBL" id="KAF2147963.1"/>
    </source>
</evidence>
<feature type="region of interest" description="Disordered" evidence="2">
    <location>
        <begin position="77"/>
        <end position="122"/>
    </location>
</feature>
<feature type="domain" description="Homeobox" evidence="3">
    <location>
        <begin position="338"/>
        <end position="389"/>
    </location>
</feature>
<dbReference type="Gene3D" id="1.10.10.60">
    <property type="entry name" value="Homeodomain-like"/>
    <property type="match status" value="1"/>
</dbReference>
<dbReference type="GO" id="GO:0003677">
    <property type="term" value="F:DNA binding"/>
    <property type="evidence" value="ECO:0007669"/>
    <property type="project" value="UniProtKB-UniRule"/>
</dbReference>
<reference evidence="4" key="1">
    <citation type="journal article" date="2020" name="Stud. Mycol.">
        <title>101 Dothideomycetes genomes: a test case for predicting lifestyles and emergence of pathogens.</title>
        <authorList>
            <person name="Haridas S."/>
            <person name="Albert R."/>
            <person name="Binder M."/>
            <person name="Bloem J."/>
            <person name="Labutti K."/>
            <person name="Salamov A."/>
            <person name="Andreopoulos B."/>
            <person name="Baker S."/>
            <person name="Barry K."/>
            <person name="Bills G."/>
            <person name="Bluhm B."/>
            <person name="Cannon C."/>
            <person name="Castanera R."/>
            <person name="Culley D."/>
            <person name="Daum C."/>
            <person name="Ezra D."/>
            <person name="Gonzalez J."/>
            <person name="Henrissat B."/>
            <person name="Kuo A."/>
            <person name="Liang C."/>
            <person name="Lipzen A."/>
            <person name="Lutzoni F."/>
            <person name="Magnuson J."/>
            <person name="Mondo S."/>
            <person name="Nolan M."/>
            <person name="Ohm R."/>
            <person name="Pangilinan J."/>
            <person name="Park H.-J."/>
            <person name="Ramirez L."/>
            <person name="Alfaro M."/>
            <person name="Sun H."/>
            <person name="Tritt A."/>
            <person name="Yoshinaga Y."/>
            <person name="Zwiers L.-H."/>
            <person name="Turgeon B."/>
            <person name="Goodwin S."/>
            <person name="Spatafora J."/>
            <person name="Crous P."/>
            <person name="Grigoriev I."/>
        </authorList>
    </citation>
    <scope>NUCLEOTIDE SEQUENCE</scope>
    <source>
        <strain evidence="4">CBS 260.36</strain>
    </source>
</reference>
<gene>
    <name evidence="4" type="ORF">K461DRAFT_302310</name>
</gene>
<accession>A0A9P4IWD1</accession>
<feature type="region of interest" description="Disordered" evidence="2">
    <location>
        <begin position="279"/>
        <end position="314"/>
    </location>
</feature>
<dbReference type="InterPro" id="IPR001356">
    <property type="entry name" value="HD"/>
</dbReference>
<evidence type="ECO:0000256" key="2">
    <source>
        <dbReference type="SAM" id="MobiDB-lite"/>
    </source>
</evidence>
<evidence type="ECO:0000313" key="5">
    <source>
        <dbReference type="Proteomes" id="UP000799439"/>
    </source>
</evidence>
<feature type="compositionally biased region" description="Pro residues" evidence="2">
    <location>
        <begin position="104"/>
        <end position="119"/>
    </location>
</feature>
<dbReference type="Proteomes" id="UP000799439">
    <property type="component" value="Unassembled WGS sequence"/>
</dbReference>